<dbReference type="AlphaFoldDB" id="A0A7Y0Q491"/>
<accession>A0A7Y0Q491</accession>
<dbReference type="PANTHER" id="PTHR43877">
    <property type="entry name" value="AMINOALKYLPHOSPHONATE N-ACETYLTRANSFERASE-RELATED-RELATED"/>
    <property type="match status" value="1"/>
</dbReference>
<protein>
    <submittedName>
        <fullName evidence="4">GNAT family N-acetyltransferase</fullName>
    </submittedName>
</protein>
<dbReference type="CDD" id="cd04301">
    <property type="entry name" value="NAT_SF"/>
    <property type="match status" value="2"/>
</dbReference>
<dbReference type="EMBL" id="JABBVZ010000090">
    <property type="protein sequence ID" value="NMP24185.1"/>
    <property type="molecule type" value="Genomic_DNA"/>
</dbReference>
<sequence>MYFMIRTYRSGDEAAFIETWNASMPQDGITEKVFVNRILTDANFDPEGLLVAEEEGQIVGGLVGIVRKTPMAGSNLEPETGWITAFFVHPRFRQHGIGRELLAQADTFFRSRNRSVVYFASYAPNYFVPGIDRQAYPEAAILLEKAGFKKLYQCAAMDKNLVGFEIPEDVRALEAARRNEGYVVENLTLPYVYGVIDFNNREFDPDWTRAIREALKQGVPMSNILICRRDDEVVGFCIYGGYDGVGERFGPFGVAESLRGTGLGKVLLYRCLEQMRHDGLHGAWFLWTGEREPAGHLYLRAGFAVTRRFDVMKKVLA</sequence>
<dbReference type="GO" id="GO:0016747">
    <property type="term" value="F:acyltransferase activity, transferring groups other than amino-acyl groups"/>
    <property type="evidence" value="ECO:0007669"/>
    <property type="project" value="InterPro"/>
</dbReference>
<dbReference type="InterPro" id="IPR016181">
    <property type="entry name" value="Acyl_CoA_acyltransferase"/>
</dbReference>
<reference evidence="4 5" key="1">
    <citation type="submission" date="2020-04" db="EMBL/GenBank/DDBJ databases">
        <authorList>
            <person name="Zhang R."/>
            <person name="Schippers A."/>
        </authorList>
    </citation>
    <scope>NUCLEOTIDE SEQUENCE [LARGE SCALE GENOMIC DNA]</scope>
    <source>
        <strain evidence="4 5">DSM 109850</strain>
    </source>
</reference>
<dbReference type="PROSITE" id="PS51186">
    <property type="entry name" value="GNAT"/>
    <property type="match status" value="2"/>
</dbReference>
<dbReference type="Pfam" id="PF00583">
    <property type="entry name" value="Acetyltransf_1"/>
    <property type="match status" value="2"/>
</dbReference>
<dbReference type="InterPro" id="IPR000182">
    <property type="entry name" value="GNAT_dom"/>
</dbReference>
<dbReference type="Gene3D" id="3.40.630.30">
    <property type="match status" value="2"/>
</dbReference>
<keyword evidence="2" id="KW-0012">Acyltransferase</keyword>
<comment type="caution">
    <text evidence="4">The sequence shown here is derived from an EMBL/GenBank/DDBJ whole genome shotgun (WGS) entry which is preliminary data.</text>
</comment>
<evidence type="ECO:0000256" key="1">
    <source>
        <dbReference type="ARBA" id="ARBA00022679"/>
    </source>
</evidence>
<name>A0A7Y0Q491_9FIRM</name>
<dbReference type="Proteomes" id="UP000533476">
    <property type="component" value="Unassembled WGS sequence"/>
</dbReference>
<keyword evidence="5" id="KW-1185">Reference proteome</keyword>
<evidence type="ECO:0000256" key="2">
    <source>
        <dbReference type="ARBA" id="ARBA00023315"/>
    </source>
</evidence>
<gene>
    <name evidence="4" type="ORF">HIJ39_17780</name>
</gene>
<feature type="domain" description="N-acetyltransferase" evidence="3">
    <location>
        <begin position="182"/>
        <end position="317"/>
    </location>
</feature>
<dbReference type="SUPFAM" id="SSF55729">
    <property type="entry name" value="Acyl-CoA N-acyltransferases (Nat)"/>
    <property type="match status" value="2"/>
</dbReference>
<dbReference type="InterPro" id="IPR050832">
    <property type="entry name" value="Bact_Acetyltransf"/>
</dbReference>
<evidence type="ECO:0000259" key="3">
    <source>
        <dbReference type="PROSITE" id="PS51186"/>
    </source>
</evidence>
<evidence type="ECO:0000313" key="4">
    <source>
        <dbReference type="EMBL" id="NMP24185.1"/>
    </source>
</evidence>
<evidence type="ECO:0000313" key="5">
    <source>
        <dbReference type="Proteomes" id="UP000533476"/>
    </source>
</evidence>
<organism evidence="4 5">
    <name type="scientific">Sulfobacillus harzensis</name>
    <dbReference type="NCBI Taxonomy" id="2729629"/>
    <lineage>
        <taxon>Bacteria</taxon>
        <taxon>Bacillati</taxon>
        <taxon>Bacillota</taxon>
        <taxon>Clostridia</taxon>
        <taxon>Eubacteriales</taxon>
        <taxon>Clostridiales Family XVII. Incertae Sedis</taxon>
        <taxon>Sulfobacillus</taxon>
    </lineage>
</organism>
<keyword evidence="1 4" id="KW-0808">Transferase</keyword>
<feature type="domain" description="N-acetyltransferase" evidence="3">
    <location>
        <begin position="3"/>
        <end position="190"/>
    </location>
</feature>
<proteinExistence type="predicted"/>